<accession>A0ABP7SW66</accession>
<proteinExistence type="predicted"/>
<evidence type="ECO:0000313" key="1">
    <source>
        <dbReference type="EMBL" id="GAA4017459.1"/>
    </source>
</evidence>
<comment type="caution">
    <text evidence="1">The sequence shown here is derived from an EMBL/GenBank/DDBJ whole genome shotgun (WGS) entry which is preliminary data.</text>
</comment>
<gene>
    <name evidence="1" type="ORF">GCM10022212_11300</name>
</gene>
<reference evidence="2" key="1">
    <citation type="journal article" date="2019" name="Int. J. Syst. Evol. Microbiol.">
        <title>The Global Catalogue of Microorganisms (GCM) 10K type strain sequencing project: providing services to taxonomists for standard genome sequencing and annotation.</title>
        <authorList>
            <consortium name="The Broad Institute Genomics Platform"/>
            <consortium name="The Broad Institute Genome Sequencing Center for Infectious Disease"/>
            <person name="Wu L."/>
            <person name="Ma J."/>
        </authorList>
    </citation>
    <scope>NUCLEOTIDE SEQUENCE [LARGE SCALE GENOMIC DNA]</scope>
    <source>
        <strain evidence="2">JCM 16673</strain>
    </source>
</reference>
<protein>
    <submittedName>
        <fullName evidence="1">Uncharacterized protein</fullName>
    </submittedName>
</protein>
<evidence type="ECO:0000313" key="2">
    <source>
        <dbReference type="Proteomes" id="UP001501353"/>
    </source>
</evidence>
<sequence length="85" mass="8854">MIGMAVGDDGTVYCAPRVDVKLARDAVQAFGAGDYQVGHGGGVMVVGRADSGESQSEPELMIVQERGVVALFDLGGLQVCRVWNA</sequence>
<name>A0ABP7SW66_9BURK</name>
<dbReference type="Proteomes" id="UP001501353">
    <property type="component" value="Unassembled WGS sequence"/>
</dbReference>
<organism evidence="1 2">
    <name type="scientific">Actimicrobium antarcticum</name>
    <dbReference type="NCBI Taxonomy" id="1051899"/>
    <lineage>
        <taxon>Bacteria</taxon>
        <taxon>Pseudomonadati</taxon>
        <taxon>Pseudomonadota</taxon>
        <taxon>Betaproteobacteria</taxon>
        <taxon>Burkholderiales</taxon>
        <taxon>Oxalobacteraceae</taxon>
        <taxon>Actimicrobium</taxon>
    </lineage>
</organism>
<keyword evidence="2" id="KW-1185">Reference proteome</keyword>
<dbReference type="EMBL" id="BAAAZE010000005">
    <property type="protein sequence ID" value="GAA4017459.1"/>
    <property type="molecule type" value="Genomic_DNA"/>
</dbReference>